<dbReference type="Gene3D" id="1.10.10.10">
    <property type="entry name" value="Winged helix-like DNA-binding domain superfamily/Winged helix DNA-binding domain"/>
    <property type="match status" value="1"/>
</dbReference>
<dbReference type="SUPFAM" id="SSF52172">
    <property type="entry name" value="CheY-like"/>
    <property type="match status" value="1"/>
</dbReference>
<dbReference type="Pfam" id="PF00486">
    <property type="entry name" value="Trans_reg_C"/>
    <property type="match status" value="1"/>
</dbReference>
<keyword evidence="1 3" id="KW-0238">DNA-binding</keyword>
<evidence type="ECO:0000256" key="3">
    <source>
        <dbReference type="PROSITE-ProRule" id="PRU01091"/>
    </source>
</evidence>
<evidence type="ECO:0000313" key="6">
    <source>
        <dbReference type="EMBL" id="NMM93756.1"/>
    </source>
</evidence>
<protein>
    <submittedName>
        <fullName evidence="6">Transcriptional regulator</fullName>
    </submittedName>
</protein>
<dbReference type="InterPro" id="IPR036388">
    <property type="entry name" value="WH-like_DNA-bd_sf"/>
</dbReference>
<accession>A0A7Y0EP00</accession>
<keyword evidence="7" id="KW-1185">Reference proteome</keyword>
<evidence type="ECO:0000256" key="2">
    <source>
        <dbReference type="PROSITE-ProRule" id="PRU00169"/>
    </source>
</evidence>
<dbReference type="GO" id="GO:0000976">
    <property type="term" value="F:transcription cis-regulatory region binding"/>
    <property type="evidence" value="ECO:0007669"/>
    <property type="project" value="TreeGrafter"/>
</dbReference>
<dbReference type="SMART" id="SM00448">
    <property type="entry name" value="REC"/>
    <property type="match status" value="1"/>
</dbReference>
<name>A0A7Y0EP00_9BIFI</name>
<gene>
    <name evidence="6" type="ORF">G1C95_0941</name>
</gene>
<dbReference type="InterPro" id="IPR001789">
    <property type="entry name" value="Sig_transdc_resp-reg_receiver"/>
</dbReference>
<sequence length="219" mass="24309">MAGILIVEDDADLSAVLDDCLRHEGYATATAYTGVEALDELSRGNFDVVLLDRDLPVLSGDEVMRTIDRVRIPVRTLMLTAADSIDDRVQGLDLGADDYLAKPFAYPELLARIRALLRRGGVDSSTMLTRGRLSVDTVRRLAYVDDAPCDLAPREYALLEELLRADGGWIGTRNLLESLWPVELHDQPDLVKTAVYSLRRKLPDPMLIVSSRGEGYRIP</sequence>
<reference evidence="6 7" key="1">
    <citation type="submission" date="2020-02" db="EMBL/GenBank/DDBJ databases">
        <title>Characterization of phylogenetic diversity of novel bifidobacterial species isolated in Czech ZOOs.</title>
        <authorList>
            <person name="Lugli G.A."/>
            <person name="Vera N.B."/>
            <person name="Ventura M."/>
        </authorList>
    </citation>
    <scope>NUCLEOTIDE SEQUENCE [LARGE SCALE GENOMIC DNA]</scope>
    <source>
        <strain evidence="6 7">DSM 109957</strain>
    </source>
</reference>
<dbReference type="SMART" id="SM00862">
    <property type="entry name" value="Trans_reg_C"/>
    <property type="match status" value="1"/>
</dbReference>
<dbReference type="Gene3D" id="6.10.250.690">
    <property type="match status" value="1"/>
</dbReference>
<dbReference type="EMBL" id="JAAIII010000002">
    <property type="protein sequence ID" value="NMM93756.1"/>
    <property type="molecule type" value="Genomic_DNA"/>
</dbReference>
<dbReference type="RefSeq" id="WP_169171785.1">
    <property type="nucleotide sequence ID" value="NZ_JAAIII010000002.1"/>
</dbReference>
<dbReference type="InterPro" id="IPR001867">
    <property type="entry name" value="OmpR/PhoB-type_DNA-bd"/>
</dbReference>
<comment type="caution">
    <text evidence="6">The sequence shown here is derived from an EMBL/GenBank/DDBJ whole genome shotgun (WGS) entry which is preliminary data.</text>
</comment>
<feature type="domain" description="OmpR/PhoB-type" evidence="5">
    <location>
        <begin position="125"/>
        <end position="219"/>
    </location>
</feature>
<dbReference type="PROSITE" id="PS50110">
    <property type="entry name" value="RESPONSE_REGULATORY"/>
    <property type="match status" value="1"/>
</dbReference>
<dbReference type="GO" id="GO:0032993">
    <property type="term" value="C:protein-DNA complex"/>
    <property type="evidence" value="ECO:0007669"/>
    <property type="project" value="TreeGrafter"/>
</dbReference>
<dbReference type="InterPro" id="IPR039420">
    <property type="entry name" value="WalR-like"/>
</dbReference>
<dbReference type="Gene3D" id="3.40.50.2300">
    <property type="match status" value="1"/>
</dbReference>
<feature type="DNA-binding region" description="OmpR/PhoB-type" evidence="3">
    <location>
        <begin position="125"/>
        <end position="219"/>
    </location>
</feature>
<dbReference type="PANTHER" id="PTHR48111">
    <property type="entry name" value="REGULATOR OF RPOS"/>
    <property type="match status" value="1"/>
</dbReference>
<evidence type="ECO:0000259" key="4">
    <source>
        <dbReference type="PROSITE" id="PS50110"/>
    </source>
</evidence>
<dbReference type="GO" id="GO:0000156">
    <property type="term" value="F:phosphorelay response regulator activity"/>
    <property type="evidence" value="ECO:0007669"/>
    <property type="project" value="TreeGrafter"/>
</dbReference>
<proteinExistence type="predicted"/>
<keyword evidence="2" id="KW-0597">Phosphoprotein</keyword>
<dbReference type="AlphaFoldDB" id="A0A7Y0EP00"/>
<organism evidence="6 7">
    <name type="scientific">Bifidobacterium oedipodis</name>
    <dbReference type="NCBI Taxonomy" id="2675322"/>
    <lineage>
        <taxon>Bacteria</taxon>
        <taxon>Bacillati</taxon>
        <taxon>Actinomycetota</taxon>
        <taxon>Actinomycetes</taxon>
        <taxon>Bifidobacteriales</taxon>
        <taxon>Bifidobacteriaceae</taxon>
        <taxon>Bifidobacterium</taxon>
    </lineage>
</organism>
<feature type="modified residue" description="4-aspartylphosphate" evidence="2">
    <location>
        <position position="52"/>
    </location>
</feature>
<dbReference type="GO" id="GO:0005829">
    <property type="term" value="C:cytosol"/>
    <property type="evidence" value="ECO:0007669"/>
    <property type="project" value="TreeGrafter"/>
</dbReference>
<dbReference type="PROSITE" id="PS51755">
    <property type="entry name" value="OMPR_PHOB"/>
    <property type="match status" value="1"/>
</dbReference>
<evidence type="ECO:0000256" key="1">
    <source>
        <dbReference type="ARBA" id="ARBA00023125"/>
    </source>
</evidence>
<dbReference type="InterPro" id="IPR011006">
    <property type="entry name" value="CheY-like_superfamily"/>
</dbReference>
<dbReference type="GO" id="GO:0006355">
    <property type="term" value="P:regulation of DNA-templated transcription"/>
    <property type="evidence" value="ECO:0007669"/>
    <property type="project" value="InterPro"/>
</dbReference>
<evidence type="ECO:0000259" key="5">
    <source>
        <dbReference type="PROSITE" id="PS51755"/>
    </source>
</evidence>
<dbReference type="Proteomes" id="UP000532194">
    <property type="component" value="Unassembled WGS sequence"/>
</dbReference>
<dbReference type="Pfam" id="PF00072">
    <property type="entry name" value="Response_reg"/>
    <property type="match status" value="1"/>
</dbReference>
<dbReference type="CDD" id="cd00383">
    <property type="entry name" value="trans_reg_C"/>
    <property type="match status" value="1"/>
</dbReference>
<feature type="domain" description="Response regulatory" evidence="4">
    <location>
        <begin position="3"/>
        <end position="117"/>
    </location>
</feature>
<dbReference type="PANTHER" id="PTHR48111:SF36">
    <property type="entry name" value="TRANSCRIPTIONAL REGULATORY PROTEIN CUTR"/>
    <property type="match status" value="1"/>
</dbReference>
<evidence type="ECO:0000313" key="7">
    <source>
        <dbReference type="Proteomes" id="UP000532194"/>
    </source>
</evidence>